<evidence type="ECO:0000256" key="7">
    <source>
        <dbReference type="ARBA" id="ARBA00023065"/>
    </source>
</evidence>
<reference evidence="13" key="1">
    <citation type="submission" date="2022-11" db="UniProtKB">
        <authorList>
            <consortium name="WormBaseParasite"/>
        </authorList>
    </citation>
    <scope>IDENTIFICATION</scope>
</reference>
<dbReference type="SUPFAM" id="SSF161093">
    <property type="entry name" value="MgtE membrane domain-like"/>
    <property type="match status" value="2"/>
</dbReference>
<accession>A0A914UNA2</accession>
<feature type="transmembrane region" description="Helical" evidence="10">
    <location>
        <begin position="361"/>
        <end position="382"/>
    </location>
</feature>
<dbReference type="PANTHER" id="PTHR16228:SF7">
    <property type="entry name" value="SLC41A_MGTE INTEGRAL MEMBRANE DOMAIN-CONTAINING PROTEIN"/>
    <property type="match status" value="1"/>
</dbReference>
<evidence type="ECO:0000256" key="10">
    <source>
        <dbReference type="SAM" id="Phobius"/>
    </source>
</evidence>
<keyword evidence="3" id="KW-0813">Transport</keyword>
<dbReference type="InterPro" id="IPR045349">
    <property type="entry name" value="SLC41A1-3"/>
</dbReference>
<dbReference type="InterPro" id="IPR006667">
    <property type="entry name" value="SLC41_membr_dom"/>
</dbReference>
<evidence type="ECO:0000256" key="4">
    <source>
        <dbReference type="ARBA" id="ARBA00022692"/>
    </source>
</evidence>
<evidence type="ECO:0000256" key="6">
    <source>
        <dbReference type="ARBA" id="ARBA00022989"/>
    </source>
</evidence>
<proteinExistence type="inferred from homology"/>
<feature type="transmembrane region" description="Helical" evidence="10">
    <location>
        <begin position="394"/>
        <end position="412"/>
    </location>
</feature>
<protein>
    <submittedName>
        <fullName evidence="13">SLC41A/MgtE integral membrane domain-containing protein</fullName>
    </submittedName>
</protein>
<keyword evidence="12" id="KW-1185">Reference proteome</keyword>
<keyword evidence="6 10" id="KW-1133">Transmembrane helix</keyword>
<keyword evidence="5" id="KW-0460">Magnesium</keyword>
<dbReference type="WBParaSite" id="PSAMB.scaffold1122size35694.g11187.t1">
    <property type="protein sequence ID" value="PSAMB.scaffold1122size35694.g11187.t1"/>
    <property type="gene ID" value="PSAMB.scaffold1122size35694.g11187"/>
</dbReference>
<feature type="transmembrane region" description="Helical" evidence="10">
    <location>
        <begin position="289"/>
        <end position="316"/>
    </location>
</feature>
<evidence type="ECO:0000256" key="1">
    <source>
        <dbReference type="ARBA" id="ARBA00004141"/>
    </source>
</evidence>
<dbReference type="PANTHER" id="PTHR16228">
    <property type="entry name" value="DIVALENT CATION TRANSPORTER SOLUTE CARRIER FAMILY 41"/>
    <property type="match status" value="1"/>
</dbReference>
<feature type="transmembrane region" description="Helical" evidence="10">
    <location>
        <begin position="250"/>
        <end position="277"/>
    </location>
</feature>
<dbReference type="InterPro" id="IPR036739">
    <property type="entry name" value="SLC41_membr_dom_sf"/>
</dbReference>
<organism evidence="12 13">
    <name type="scientific">Plectus sambesii</name>
    <dbReference type="NCBI Taxonomy" id="2011161"/>
    <lineage>
        <taxon>Eukaryota</taxon>
        <taxon>Metazoa</taxon>
        <taxon>Ecdysozoa</taxon>
        <taxon>Nematoda</taxon>
        <taxon>Chromadorea</taxon>
        <taxon>Plectida</taxon>
        <taxon>Plectina</taxon>
        <taxon>Plectoidea</taxon>
        <taxon>Plectidae</taxon>
        <taxon>Plectus</taxon>
    </lineage>
</organism>
<evidence type="ECO:0000313" key="13">
    <source>
        <dbReference type="WBParaSite" id="PSAMB.scaffold1122size35694.g11187.t1"/>
    </source>
</evidence>
<comment type="subcellular location">
    <subcellularLocation>
        <location evidence="1">Membrane</location>
        <topology evidence="1">Multi-pass membrane protein</topology>
    </subcellularLocation>
</comment>
<feature type="domain" description="SLC41A/MgtE integral membrane" evidence="11">
    <location>
        <begin position="426"/>
        <end position="569"/>
    </location>
</feature>
<evidence type="ECO:0000256" key="5">
    <source>
        <dbReference type="ARBA" id="ARBA00022842"/>
    </source>
</evidence>
<evidence type="ECO:0000313" key="12">
    <source>
        <dbReference type="Proteomes" id="UP000887566"/>
    </source>
</evidence>
<keyword evidence="8 10" id="KW-0472">Membrane</keyword>
<sequence length="586" mass="63311">MAVGEPLVVNTTAHTLRRRQASASGGNSGSNSSDTMVPLVGLTRESPEGCSDDRPDSPPYTRAPILFDHAEHGTVLADLLADGNDNHLAALSNKVLTRNAGGGWAGDDSQDHDEPLEGEQIELMQRKPLLPDRRDDADIDTDSDASVLEHDDLEKLLVVKHGDQHGDESSWTFFLQVLIPFLIAGAGMVGAGVLLDIVQHWPLFTQVPEVFILVPALLGLKGNLEMTLASRLSTLANLGRMDSREQQIRVIFSNLALIQAQATVVAFLASTLAVVLAWVPKGEVDWGHALMLCASSLTTASLASFVLGVIMVIVVVCSRAVHVNPDNVATPIAASLGDLTTLSVLSLFGSLFLQSHHGETWLNYVVVAGFLLATPLWIWLAAKDPDTVKVLKNGWSPVIFAMLISSAGGFILEAAVKRFHGIAVFQPVINGVGGNLVAVQASRISTSLHQTGRLGRLPHGKPSDYCSIFRAFYSEDVDSRAARVLLLMVVPGHLTFNFMINYMQAGHTTITLLFTLVYLLAAVTQVVMLLFVCQWMVRLMWRWSVDPDNSAIPYLTALGDLLGTLFLAIAFLLLYAMGDKDADIGE</sequence>
<dbReference type="FunFam" id="1.10.357.20:FF:000001">
    <property type="entry name" value="Solute carrier family 41 member 2"/>
    <property type="match status" value="1"/>
</dbReference>
<dbReference type="Pfam" id="PF01769">
    <property type="entry name" value="MgtE"/>
    <property type="match status" value="2"/>
</dbReference>
<dbReference type="Proteomes" id="UP000887566">
    <property type="component" value="Unplaced"/>
</dbReference>
<keyword evidence="7" id="KW-0406">Ion transport</keyword>
<feature type="transmembrane region" description="Helical" evidence="10">
    <location>
        <begin position="173"/>
        <end position="195"/>
    </location>
</feature>
<feature type="transmembrane region" description="Helical" evidence="10">
    <location>
        <begin position="328"/>
        <end position="349"/>
    </location>
</feature>
<feature type="transmembrane region" description="Helical" evidence="10">
    <location>
        <begin position="512"/>
        <end position="537"/>
    </location>
</feature>
<feature type="compositionally biased region" description="Low complexity" evidence="9">
    <location>
        <begin position="21"/>
        <end position="33"/>
    </location>
</feature>
<dbReference type="Gene3D" id="1.10.357.20">
    <property type="entry name" value="SLC41 divalent cation transporters, integral membrane domain"/>
    <property type="match status" value="2"/>
</dbReference>
<feature type="transmembrane region" description="Helical" evidence="10">
    <location>
        <begin position="557"/>
        <end position="577"/>
    </location>
</feature>
<name>A0A914UNA2_9BILA</name>
<feature type="region of interest" description="Disordered" evidence="9">
    <location>
        <begin position="17"/>
        <end position="64"/>
    </location>
</feature>
<evidence type="ECO:0000256" key="2">
    <source>
        <dbReference type="ARBA" id="ARBA00009749"/>
    </source>
</evidence>
<evidence type="ECO:0000256" key="8">
    <source>
        <dbReference type="ARBA" id="ARBA00023136"/>
    </source>
</evidence>
<feature type="domain" description="SLC41A/MgtE integral membrane" evidence="11">
    <location>
        <begin position="214"/>
        <end position="347"/>
    </location>
</feature>
<comment type="similarity">
    <text evidence="2">Belongs to the SLC41A transporter family.</text>
</comment>
<dbReference type="GO" id="GO:0008324">
    <property type="term" value="F:monoatomic cation transmembrane transporter activity"/>
    <property type="evidence" value="ECO:0007669"/>
    <property type="project" value="InterPro"/>
</dbReference>
<dbReference type="AlphaFoldDB" id="A0A914UNA2"/>
<feature type="transmembrane region" description="Helical" evidence="10">
    <location>
        <begin position="481"/>
        <end position="500"/>
    </location>
</feature>
<evidence type="ECO:0000256" key="9">
    <source>
        <dbReference type="SAM" id="MobiDB-lite"/>
    </source>
</evidence>
<feature type="compositionally biased region" description="Basic and acidic residues" evidence="9">
    <location>
        <begin position="45"/>
        <end position="56"/>
    </location>
</feature>
<keyword evidence="4 10" id="KW-0812">Transmembrane</keyword>
<evidence type="ECO:0000259" key="11">
    <source>
        <dbReference type="Pfam" id="PF01769"/>
    </source>
</evidence>
<dbReference type="GO" id="GO:0005886">
    <property type="term" value="C:plasma membrane"/>
    <property type="evidence" value="ECO:0007669"/>
    <property type="project" value="TreeGrafter"/>
</dbReference>
<evidence type="ECO:0000256" key="3">
    <source>
        <dbReference type="ARBA" id="ARBA00022448"/>
    </source>
</evidence>